<evidence type="ECO:0000259" key="1">
    <source>
        <dbReference type="Pfam" id="PF09414"/>
    </source>
</evidence>
<name>A0A0A6P7R9_9GAMM</name>
<reference evidence="2 3" key="1">
    <citation type="journal article" date="2016" name="Front. Microbiol.">
        <title>Single-Cell (Meta-)Genomics of a Dimorphic Candidatus Thiomargarita nelsonii Reveals Genomic Plasticity.</title>
        <authorList>
            <person name="Flood B.E."/>
            <person name="Fliss P."/>
            <person name="Jones D.S."/>
            <person name="Dick G.J."/>
            <person name="Jain S."/>
            <person name="Kaster A.K."/>
            <person name="Winkel M."/>
            <person name="Mussmann M."/>
            <person name="Bailey J."/>
        </authorList>
    </citation>
    <scope>NUCLEOTIDE SEQUENCE [LARGE SCALE GENOMIC DNA]</scope>
    <source>
        <strain evidence="2">Hydrate Ridge</strain>
    </source>
</reference>
<sequence>MNTPDARKKLQTLAQKHQILKHKAYYKINHIPASRLGPSERCITDKQYEMLTRQAYLDNEIVIVQEKLDGSCVCAFRQNNEIYALGRTGALANRSLNESLRLWGSWVKANQHRFMAILQEGERICGEWLAMVHGTHYQLLHEPFVAFDIFDTKNKELNYNTFIKRIKISGFISPFLIHYGEVCSLEQALNVLGKGHHGTVIDKPEGLIWRLERNNKIAFKAKYIWPDKVDGCYLTEKTGKAEIWNWHPDKGS</sequence>
<comment type="caution">
    <text evidence="2">The sequence shown here is derived from an EMBL/GenBank/DDBJ whole genome shotgun (WGS) entry which is preliminary data.</text>
</comment>
<dbReference type="AlphaFoldDB" id="A0A0A6P7R9"/>
<dbReference type="Pfam" id="PF09414">
    <property type="entry name" value="RNA_ligase"/>
    <property type="match status" value="1"/>
</dbReference>
<protein>
    <recommendedName>
        <fullName evidence="1">RNA ligase domain-containing protein</fullName>
    </recommendedName>
</protein>
<dbReference type="InterPro" id="IPR021122">
    <property type="entry name" value="RNA_ligase_dom_REL/Rnl2"/>
</dbReference>
<feature type="domain" description="RNA ligase" evidence="1">
    <location>
        <begin position="61"/>
        <end position="221"/>
    </location>
</feature>
<keyword evidence="3" id="KW-1185">Reference proteome</keyword>
<proteinExistence type="predicted"/>
<dbReference type="SUPFAM" id="SSF56091">
    <property type="entry name" value="DNA ligase/mRNA capping enzyme, catalytic domain"/>
    <property type="match status" value="1"/>
</dbReference>
<organism evidence="2 3">
    <name type="scientific">Candidatus Thiomargarita nelsonii</name>
    <dbReference type="NCBI Taxonomy" id="1003181"/>
    <lineage>
        <taxon>Bacteria</taxon>
        <taxon>Pseudomonadati</taxon>
        <taxon>Pseudomonadota</taxon>
        <taxon>Gammaproteobacteria</taxon>
        <taxon>Thiotrichales</taxon>
        <taxon>Thiotrichaceae</taxon>
        <taxon>Thiomargarita</taxon>
    </lineage>
</organism>
<dbReference type="Proteomes" id="UP000030428">
    <property type="component" value="Unassembled WGS sequence"/>
</dbReference>
<gene>
    <name evidence="2" type="ORF">PN36_11125</name>
</gene>
<dbReference type="EMBL" id="JSZA02000034">
    <property type="protein sequence ID" value="KHD06339.2"/>
    <property type="molecule type" value="Genomic_DNA"/>
</dbReference>
<evidence type="ECO:0000313" key="2">
    <source>
        <dbReference type="EMBL" id="KHD06339.2"/>
    </source>
</evidence>
<dbReference type="Gene3D" id="3.30.470.30">
    <property type="entry name" value="DNA ligase/mRNA capping enzyme"/>
    <property type="match status" value="1"/>
</dbReference>
<accession>A0A0A6P7R9</accession>
<evidence type="ECO:0000313" key="3">
    <source>
        <dbReference type="Proteomes" id="UP000030428"/>
    </source>
</evidence>